<accession>A0ACB8BKA3</accession>
<gene>
    <name evidence="1" type="ORF">BV22DRAFT_416158</name>
</gene>
<dbReference type="Proteomes" id="UP000790709">
    <property type="component" value="Unassembled WGS sequence"/>
</dbReference>
<protein>
    <submittedName>
        <fullName evidence="1">Uncharacterized protein</fullName>
    </submittedName>
</protein>
<evidence type="ECO:0000313" key="1">
    <source>
        <dbReference type="EMBL" id="KAH7925666.1"/>
    </source>
</evidence>
<name>A0ACB8BKA3_9AGAM</name>
<reference evidence="1" key="1">
    <citation type="journal article" date="2021" name="New Phytol.">
        <title>Evolutionary innovations through gain and loss of genes in the ectomycorrhizal Boletales.</title>
        <authorList>
            <person name="Wu G."/>
            <person name="Miyauchi S."/>
            <person name="Morin E."/>
            <person name="Kuo A."/>
            <person name="Drula E."/>
            <person name="Varga T."/>
            <person name="Kohler A."/>
            <person name="Feng B."/>
            <person name="Cao Y."/>
            <person name="Lipzen A."/>
            <person name="Daum C."/>
            <person name="Hundley H."/>
            <person name="Pangilinan J."/>
            <person name="Johnson J."/>
            <person name="Barry K."/>
            <person name="LaButti K."/>
            <person name="Ng V."/>
            <person name="Ahrendt S."/>
            <person name="Min B."/>
            <person name="Choi I.G."/>
            <person name="Park H."/>
            <person name="Plett J.M."/>
            <person name="Magnuson J."/>
            <person name="Spatafora J.W."/>
            <person name="Nagy L.G."/>
            <person name="Henrissat B."/>
            <person name="Grigoriev I.V."/>
            <person name="Yang Z.L."/>
            <person name="Xu J."/>
            <person name="Martin F.M."/>
        </authorList>
    </citation>
    <scope>NUCLEOTIDE SEQUENCE</scope>
    <source>
        <strain evidence="1">KUC20120723A-06</strain>
    </source>
</reference>
<comment type="caution">
    <text evidence="1">The sequence shown here is derived from an EMBL/GenBank/DDBJ whole genome shotgun (WGS) entry which is preliminary data.</text>
</comment>
<proteinExistence type="predicted"/>
<evidence type="ECO:0000313" key="2">
    <source>
        <dbReference type="Proteomes" id="UP000790709"/>
    </source>
</evidence>
<keyword evidence="2" id="KW-1185">Reference proteome</keyword>
<dbReference type="EMBL" id="MU266397">
    <property type="protein sequence ID" value="KAH7925666.1"/>
    <property type="molecule type" value="Genomic_DNA"/>
</dbReference>
<sequence length="460" mass="48598">MLTAPIKRCRFFLFLMSALPRSSVAASNPSCDPWMLNSRGQTPCVVASLVDQACSSTSTLTLSVNQSTPESDYAPNRTTANACSCSWASYNLMSACTSCLNGALLRCPRYFPWSTGSRLPSNESIIPFWATTNPQNWAGETFDVTNASNIAQEYQSNVNGAPVVASSSPSPSSTASPKPPVGAIVGGVVGGVALLLIAGGFVFFVLRRRRREQAAVGQNGAKADRNGAQVMMVPMKQKHGAPVRPAPPGFPQTSAAMSTSPYAIRTAQSPTMNSVVSLHSLTSPTSPTSHVPLTHQAVPVDFADVITPFTATVSNPRHSVDSKSSMPETEISAPSASTPHRTRLNPPPYSPTAPTHKKHARHGSAQTQHSRTSSSATQNSASQSRRRSFRHQFRRKDGGSIDTMHSIGSVMSSERSRAHTRGIGSAGSVDSAHSGSGSGHGSDGGTRSVMRVIERRGPSV</sequence>
<organism evidence="1 2">
    <name type="scientific">Leucogyrophana mollusca</name>
    <dbReference type="NCBI Taxonomy" id="85980"/>
    <lineage>
        <taxon>Eukaryota</taxon>
        <taxon>Fungi</taxon>
        <taxon>Dikarya</taxon>
        <taxon>Basidiomycota</taxon>
        <taxon>Agaricomycotina</taxon>
        <taxon>Agaricomycetes</taxon>
        <taxon>Agaricomycetidae</taxon>
        <taxon>Boletales</taxon>
        <taxon>Boletales incertae sedis</taxon>
        <taxon>Leucogyrophana</taxon>
    </lineage>
</organism>